<evidence type="ECO:0000256" key="2">
    <source>
        <dbReference type="ARBA" id="ARBA00022576"/>
    </source>
</evidence>
<sequence length="152" mass="16540">MSKRSAMTGYRSGFMAGDPRLIDALRRLRPNLGASTPEFIQQAAVAAWNDDAHADALRARYAAKREVVRAAFERFGWTIEASEASFFLWTRAPGGDDVAFVERLLRVGVIALPGSFLDEAGAGYVRWALVPTLAQCREAVERLGAVAAAIAR</sequence>
<dbReference type="InterPro" id="IPR015424">
    <property type="entry name" value="PyrdxlP-dep_Trfase"/>
</dbReference>
<dbReference type="CDD" id="cd00609">
    <property type="entry name" value="AAT_like"/>
    <property type="match status" value="1"/>
</dbReference>
<dbReference type="Pfam" id="PF00155">
    <property type="entry name" value="Aminotran_1_2"/>
    <property type="match status" value="1"/>
</dbReference>
<comment type="caution">
    <text evidence="5">The sequence shown here is derived from an EMBL/GenBank/DDBJ whole genome shotgun (WGS) entry which is preliminary data.</text>
</comment>
<keyword evidence="3 5" id="KW-0808">Transferase</keyword>
<evidence type="ECO:0000259" key="4">
    <source>
        <dbReference type="Pfam" id="PF00155"/>
    </source>
</evidence>
<dbReference type="InterPro" id="IPR015422">
    <property type="entry name" value="PyrdxlP-dep_Trfase_small"/>
</dbReference>
<keyword evidence="2 5" id="KW-0032">Aminotransferase</keyword>
<dbReference type="GO" id="GO:0008483">
    <property type="term" value="F:transaminase activity"/>
    <property type="evidence" value="ECO:0007669"/>
    <property type="project" value="UniProtKB-KW"/>
</dbReference>
<dbReference type="GO" id="GO:0030170">
    <property type="term" value="F:pyridoxal phosphate binding"/>
    <property type="evidence" value="ECO:0007669"/>
    <property type="project" value="InterPro"/>
</dbReference>
<name>A0A538U3D2_UNCEI</name>
<dbReference type="InterPro" id="IPR015421">
    <property type="entry name" value="PyrdxlP-dep_Trfase_major"/>
</dbReference>
<proteinExistence type="predicted"/>
<dbReference type="AlphaFoldDB" id="A0A538U3D2"/>
<dbReference type="Gene3D" id="3.90.1150.10">
    <property type="entry name" value="Aspartate Aminotransferase, domain 1"/>
    <property type="match status" value="1"/>
</dbReference>
<evidence type="ECO:0000256" key="1">
    <source>
        <dbReference type="ARBA" id="ARBA00001933"/>
    </source>
</evidence>
<dbReference type="Proteomes" id="UP000319836">
    <property type="component" value="Unassembled WGS sequence"/>
</dbReference>
<organism evidence="5 6">
    <name type="scientific">Eiseniibacteriota bacterium</name>
    <dbReference type="NCBI Taxonomy" id="2212470"/>
    <lineage>
        <taxon>Bacteria</taxon>
        <taxon>Candidatus Eiseniibacteriota</taxon>
    </lineage>
</organism>
<dbReference type="InterPro" id="IPR004839">
    <property type="entry name" value="Aminotransferase_I/II_large"/>
</dbReference>
<accession>A0A538U3D2</accession>
<dbReference type="PANTHER" id="PTHR42832">
    <property type="entry name" value="AMINO ACID AMINOTRANSFERASE"/>
    <property type="match status" value="1"/>
</dbReference>
<comment type="cofactor">
    <cofactor evidence="1">
        <name>pyridoxal 5'-phosphate</name>
        <dbReference type="ChEBI" id="CHEBI:597326"/>
    </cofactor>
</comment>
<reference evidence="5 6" key="1">
    <citation type="journal article" date="2019" name="Nat. Microbiol.">
        <title>Mediterranean grassland soil C-N compound turnover is dependent on rainfall and depth, and is mediated by genomically divergent microorganisms.</title>
        <authorList>
            <person name="Diamond S."/>
            <person name="Andeer P.F."/>
            <person name="Li Z."/>
            <person name="Crits-Christoph A."/>
            <person name="Burstein D."/>
            <person name="Anantharaman K."/>
            <person name="Lane K.R."/>
            <person name="Thomas B.C."/>
            <person name="Pan C."/>
            <person name="Northen T.R."/>
            <person name="Banfield J.F."/>
        </authorList>
    </citation>
    <scope>NUCLEOTIDE SEQUENCE [LARGE SCALE GENOMIC DNA]</scope>
    <source>
        <strain evidence="5">WS_10</strain>
    </source>
</reference>
<gene>
    <name evidence="5" type="ORF">E6K80_08555</name>
</gene>
<evidence type="ECO:0000256" key="3">
    <source>
        <dbReference type="ARBA" id="ARBA00022679"/>
    </source>
</evidence>
<dbReference type="PANTHER" id="PTHR42832:SF3">
    <property type="entry name" value="L-GLUTAMINE--4-(METHYLSULFANYL)-2-OXOBUTANOATE AMINOTRANSFERASE"/>
    <property type="match status" value="1"/>
</dbReference>
<evidence type="ECO:0000313" key="6">
    <source>
        <dbReference type="Proteomes" id="UP000319836"/>
    </source>
</evidence>
<feature type="domain" description="Aminotransferase class I/classII large" evidence="4">
    <location>
        <begin position="1"/>
        <end position="143"/>
    </location>
</feature>
<dbReference type="SUPFAM" id="SSF53383">
    <property type="entry name" value="PLP-dependent transferases"/>
    <property type="match status" value="1"/>
</dbReference>
<dbReference type="Gene3D" id="3.40.640.10">
    <property type="entry name" value="Type I PLP-dependent aspartate aminotransferase-like (Major domain)"/>
    <property type="match status" value="1"/>
</dbReference>
<evidence type="ECO:0000313" key="5">
    <source>
        <dbReference type="EMBL" id="TMQ70416.1"/>
    </source>
</evidence>
<dbReference type="InterPro" id="IPR050881">
    <property type="entry name" value="LL-DAP_aminotransferase"/>
</dbReference>
<dbReference type="EMBL" id="VBPA01000207">
    <property type="protein sequence ID" value="TMQ70416.1"/>
    <property type="molecule type" value="Genomic_DNA"/>
</dbReference>
<protein>
    <submittedName>
        <fullName evidence="5">Aminotransferase class I/II-fold pyridoxal phosphate-dependent enzyme</fullName>
    </submittedName>
</protein>